<feature type="chain" id="PRO_5004834786" evidence="1">
    <location>
        <begin position="26"/>
        <end position="183"/>
    </location>
</feature>
<keyword evidence="3" id="KW-1185">Reference proteome</keyword>
<evidence type="ECO:0000313" key="3">
    <source>
        <dbReference type="Proteomes" id="UP000030651"/>
    </source>
</evidence>
<dbReference type="OrthoDB" id="1470350at2759"/>
<dbReference type="InParanoid" id="W3XK72"/>
<dbReference type="GO" id="GO:0004497">
    <property type="term" value="F:monooxygenase activity"/>
    <property type="evidence" value="ECO:0007669"/>
    <property type="project" value="InterPro"/>
</dbReference>
<dbReference type="GO" id="GO:0005506">
    <property type="term" value="F:iron ion binding"/>
    <property type="evidence" value="ECO:0007669"/>
    <property type="project" value="InterPro"/>
</dbReference>
<organism evidence="2 3">
    <name type="scientific">Pestalotiopsis fici (strain W106-1 / CGMCC3.15140)</name>
    <dbReference type="NCBI Taxonomy" id="1229662"/>
    <lineage>
        <taxon>Eukaryota</taxon>
        <taxon>Fungi</taxon>
        <taxon>Dikarya</taxon>
        <taxon>Ascomycota</taxon>
        <taxon>Pezizomycotina</taxon>
        <taxon>Sordariomycetes</taxon>
        <taxon>Xylariomycetidae</taxon>
        <taxon>Amphisphaeriales</taxon>
        <taxon>Sporocadaceae</taxon>
        <taxon>Pestalotiopsis</taxon>
    </lineage>
</organism>
<dbReference type="Gene3D" id="1.10.630.10">
    <property type="entry name" value="Cytochrome P450"/>
    <property type="match status" value="1"/>
</dbReference>
<dbReference type="SUPFAM" id="SSF48264">
    <property type="entry name" value="Cytochrome P450"/>
    <property type="match status" value="1"/>
</dbReference>
<feature type="signal peptide" evidence="1">
    <location>
        <begin position="1"/>
        <end position="25"/>
    </location>
</feature>
<dbReference type="GeneID" id="19268674"/>
<dbReference type="RefSeq" id="XP_007830433.1">
    <property type="nucleotide sequence ID" value="XM_007832242.1"/>
</dbReference>
<dbReference type="GO" id="GO:0020037">
    <property type="term" value="F:heme binding"/>
    <property type="evidence" value="ECO:0007669"/>
    <property type="project" value="InterPro"/>
</dbReference>
<dbReference type="Proteomes" id="UP000030651">
    <property type="component" value="Unassembled WGS sequence"/>
</dbReference>
<protein>
    <submittedName>
        <fullName evidence="2">Uncharacterized protein</fullName>
    </submittedName>
</protein>
<dbReference type="KEGG" id="pfy:PFICI_03661"/>
<dbReference type="AlphaFoldDB" id="W3XK72"/>
<evidence type="ECO:0000313" key="2">
    <source>
        <dbReference type="EMBL" id="ETS85636.1"/>
    </source>
</evidence>
<sequence>MNLFELALVALGAISVHTAWSKVRAWQNLRHIPGPFGARWSHAWLVKQIFAGLYVDRLQEIYAKYGPIVLLSPGMVAVSDPGRDSQHQQYAIGMGPGARYKKAHEVLRKKLVGGYSGKSVGLSQVHDMIDERVLKLVDLIKSKYVASVNHDQTFDLSRLLAPALSSRSNLRCATGPFLVKMQT</sequence>
<dbReference type="EMBL" id="KI912110">
    <property type="protein sequence ID" value="ETS85636.1"/>
    <property type="molecule type" value="Genomic_DNA"/>
</dbReference>
<accession>W3XK72</accession>
<keyword evidence="1" id="KW-0732">Signal</keyword>
<dbReference type="HOGENOM" id="CLU_1475647_0_0_1"/>
<name>W3XK72_PESFW</name>
<proteinExistence type="predicted"/>
<gene>
    <name evidence="2" type="ORF">PFICI_03661</name>
</gene>
<dbReference type="InterPro" id="IPR036396">
    <property type="entry name" value="Cyt_P450_sf"/>
</dbReference>
<dbReference type="GO" id="GO:0016705">
    <property type="term" value="F:oxidoreductase activity, acting on paired donors, with incorporation or reduction of molecular oxygen"/>
    <property type="evidence" value="ECO:0007669"/>
    <property type="project" value="InterPro"/>
</dbReference>
<reference evidence="3" key="1">
    <citation type="journal article" date="2015" name="BMC Genomics">
        <title>Genomic and transcriptomic analysis of the endophytic fungus Pestalotiopsis fici reveals its lifestyle and high potential for synthesis of natural products.</title>
        <authorList>
            <person name="Wang X."/>
            <person name="Zhang X."/>
            <person name="Liu L."/>
            <person name="Xiang M."/>
            <person name="Wang W."/>
            <person name="Sun X."/>
            <person name="Che Y."/>
            <person name="Guo L."/>
            <person name="Liu G."/>
            <person name="Guo L."/>
            <person name="Wang C."/>
            <person name="Yin W.B."/>
            <person name="Stadler M."/>
            <person name="Zhang X."/>
            <person name="Liu X."/>
        </authorList>
    </citation>
    <scope>NUCLEOTIDE SEQUENCE [LARGE SCALE GENOMIC DNA]</scope>
    <source>
        <strain evidence="3">W106-1 / CGMCC3.15140</strain>
    </source>
</reference>
<evidence type="ECO:0000256" key="1">
    <source>
        <dbReference type="SAM" id="SignalP"/>
    </source>
</evidence>